<keyword evidence="2" id="KW-1185">Reference proteome</keyword>
<protein>
    <submittedName>
        <fullName evidence="1">Uncharacterized protein</fullName>
    </submittedName>
</protein>
<name>A0AA38MMP2_9CUCU</name>
<dbReference type="AlphaFoldDB" id="A0AA38MMP2"/>
<gene>
    <name evidence="1" type="ORF">Zmor_006259</name>
</gene>
<organism evidence="1 2">
    <name type="scientific">Zophobas morio</name>
    <dbReference type="NCBI Taxonomy" id="2755281"/>
    <lineage>
        <taxon>Eukaryota</taxon>
        <taxon>Metazoa</taxon>
        <taxon>Ecdysozoa</taxon>
        <taxon>Arthropoda</taxon>
        <taxon>Hexapoda</taxon>
        <taxon>Insecta</taxon>
        <taxon>Pterygota</taxon>
        <taxon>Neoptera</taxon>
        <taxon>Endopterygota</taxon>
        <taxon>Coleoptera</taxon>
        <taxon>Polyphaga</taxon>
        <taxon>Cucujiformia</taxon>
        <taxon>Tenebrionidae</taxon>
        <taxon>Zophobas</taxon>
    </lineage>
</organism>
<proteinExistence type="predicted"/>
<dbReference type="EMBL" id="JALNTZ010000002">
    <property type="protein sequence ID" value="KAJ3661881.1"/>
    <property type="molecule type" value="Genomic_DNA"/>
</dbReference>
<dbReference type="Proteomes" id="UP001168821">
    <property type="component" value="Unassembled WGS sequence"/>
</dbReference>
<reference evidence="1" key="1">
    <citation type="journal article" date="2023" name="G3 (Bethesda)">
        <title>Whole genome assemblies of Zophobas morio and Tenebrio molitor.</title>
        <authorList>
            <person name="Kaur S."/>
            <person name="Stinson S.A."/>
            <person name="diCenzo G.C."/>
        </authorList>
    </citation>
    <scope>NUCLEOTIDE SEQUENCE</scope>
    <source>
        <strain evidence="1">QUZm001</strain>
    </source>
</reference>
<evidence type="ECO:0000313" key="1">
    <source>
        <dbReference type="EMBL" id="KAJ3661881.1"/>
    </source>
</evidence>
<sequence length="91" mass="10377">MATTVSLRLEGTMISDVNVRAHGMEIAPFGKRSIQNLRAKLEFPSASPYNIKMSTRSEFVKFTIVKDLFELAISTKGNLEDLQYLRKLLWI</sequence>
<accession>A0AA38MMP2</accession>
<comment type="caution">
    <text evidence="1">The sequence shown here is derived from an EMBL/GenBank/DDBJ whole genome shotgun (WGS) entry which is preliminary data.</text>
</comment>
<evidence type="ECO:0000313" key="2">
    <source>
        <dbReference type="Proteomes" id="UP001168821"/>
    </source>
</evidence>